<name>A0ABU6XKH5_9FABA</name>
<protein>
    <submittedName>
        <fullName evidence="1">Uncharacterized protein</fullName>
    </submittedName>
</protein>
<reference evidence="1 2" key="1">
    <citation type="journal article" date="2023" name="Plants (Basel)">
        <title>Bridging the Gap: Combining Genomics and Transcriptomics Approaches to Understand Stylosanthes scabra, an Orphan Legume from the Brazilian Caatinga.</title>
        <authorList>
            <person name="Ferreira-Neto J.R.C."/>
            <person name="da Silva M.D."/>
            <person name="Binneck E."/>
            <person name="de Melo N.F."/>
            <person name="da Silva R.H."/>
            <person name="de Melo A.L.T.M."/>
            <person name="Pandolfi V."/>
            <person name="Bustamante F.O."/>
            <person name="Brasileiro-Vidal A.C."/>
            <person name="Benko-Iseppon A.M."/>
        </authorList>
    </citation>
    <scope>NUCLEOTIDE SEQUENCE [LARGE SCALE GENOMIC DNA]</scope>
    <source>
        <tissue evidence="1">Leaves</tissue>
    </source>
</reference>
<proteinExistence type="predicted"/>
<evidence type="ECO:0000313" key="1">
    <source>
        <dbReference type="EMBL" id="MED6197879.1"/>
    </source>
</evidence>
<dbReference type="Proteomes" id="UP001341840">
    <property type="component" value="Unassembled WGS sequence"/>
</dbReference>
<accession>A0ABU6XKH5</accession>
<evidence type="ECO:0000313" key="2">
    <source>
        <dbReference type="Proteomes" id="UP001341840"/>
    </source>
</evidence>
<keyword evidence="2" id="KW-1185">Reference proteome</keyword>
<gene>
    <name evidence="1" type="ORF">PIB30_060990</name>
</gene>
<sequence length="132" mass="14734">MKSGSVKMHCLYVIRNVIPKTVAGIFRGCLDTSPEKRALVDEMGFGALSNLPNYYLKQKVMKELFNRFDIYDNTIHAVAGEVEITTKKIGDALGLSSTGKPFPDKVVPKELSDKITLSSSFSREKHKHSWEG</sequence>
<comment type="caution">
    <text evidence="1">The sequence shown here is derived from an EMBL/GenBank/DDBJ whole genome shotgun (WGS) entry which is preliminary data.</text>
</comment>
<organism evidence="1 2">
    <name type="scientific">Stylosanthes scabra</name>
    <dbReference type="NCBI Taxonomy" id="79078"/>
    <lineage>
        <taxon>Eukaryota</taxon>
        <taxon>Viridiplantae</taxon>
        <taxon>Streptophyta</taxon>
        <taxon>Embryophyta</taxon>
        <taxon>Tracheophyta</taxon>
        <taxon>Spermatophyta</taxon>
        <taxon>Magnoliopsida</taxon>
        <taxon>eudicotyledons</taxon>
        <taxon>Gunneridae</taxon>
        <taxon>Pentapetalae</taxon>
        <taxon>rosids</taxon>
        <taxon>fabids</taxon>
        <taxon>Fabales</taxon>
        <taxon>Fabaceae</taxon>
        <taxon>Papilionoideae</taxon>
        <taxon>50 kb inversion clade</taxon>
        <taxon>dalbergioids sensu lato</taxon>
        <taxon>Dalbergieae</taxon>
        <taxon>Pterocarpus clade</taxon>
        <taxon>Stylosanthes</taxon>
    </lineage>
</organism>
<dbReference type="EMBL" id="JASCZI010211995">
    <property type="protein sequence ID" value="MED6197879.1"/>
    <property type="molecule type" value="Genomic_DNA"/>
</dbReference>